<dbReference type="EMBL" id="BMKG01000017">
    <property type="protein sequence ID" value="GGC13301.1"/>
    <property type="molecule type" value="Genomic_DNA"/>
</dbReference>
<sequence length="350" mass="36866">MAAIAAIMAVAVLLGWAWYLLARPAGTAPGLVSGNGRIEATEIDVATRLPGRIADILVQEGDFVAAGQLLARMDTASLQAGRDEAAAHEQQARDAVAGARAQLAVRESDREAAAAVVAQHASELEAAHVRLQRSLVLSQAGAATTQEMDDDRTRVRTAGAALVAAQAHERAARAAVEAARAQLVGARSAVAAAAATTARLDADIADTRLVAPRAGRVQYRVAQPGEVLAAGGKVLNLVDLRDVYMTFFVPEESAGRVALGSEARIVLDAAPATVIPARVSYVASTAQFTPKTVETASERQKLMFRVKAHIDRALLERYQQQVKTGVPGVAWLRIDPAQPWPAQLALRPLP</sequence>
<dbReference type="Proteomes" id="UP000622638">
    <property type="component" value="Unassembled WGS sequence"/>
</dbReference>
<feature type="domain" description="Multidrug resistance protein MdtA-like barrel-sandwich hybrid" evidence="1">
    <location>
        <begin position="43"/>
        <end position="238"/>
    </location>
</feature>
<proteinExistence type="predicted"/>
<evidence type="ECO:0000259" key="1">
    <source>
        <dbReference type="Pfam" id="PF25917"/>
    </source>
</evidence>
<dbReference type="InterPro" id="IPR058625">
    <property type="entry name" value="MdtA-like_BSH"/>
</dbReference>
<dbReference type="PANTHER" id="PTHR30438:SF2">
    <property type="entry name" value="MEMBRANE PROTEIN"/>
    <property type="match status" value="1"/>
</dbReference>
<reference evidence="3" key="1">
    <citation type="journal article" date="2019" name="Int. J. Syst. Evol. Microbiol.">
        <title>The Global Catalogue of Microorganisms (GCM) 10K type strain sequencing project: providing services to taxonomists for standard genome sequencing and annotation.</title>
        <authorList>
            <consortium name="The Broad Institute Genomics Platform"/>
            <consortium name="The Broad Institute Genome Sequencing Center for Infectious Disease"/>
            <person name="Wu L."/>
            <person name="Ma J."/>
        </authorList>
    </citation>
    <scope>NUCLEOTIDE SEQUENCE [LARGE SCALE GENOMIC DNA]</scope>
    <source>
        <strain evidence="3">CGMCC 1.15931</strain>
    </source>
</reference>
<dbReference type="Gene3D" id="2.40.30.170">
    <property type="match status" value="1"/>
</dbReference>
<dbReference type="SUPFAM" id="SSF111369">
    <property type="entry name" value="HlyD-like secretion proteins"/>
    <property type="match status" value="1"/>
</dbReference>
<evidence type="ECO:0000313" key="2">
    <source>
        <dbReference type="EMBL" id="GGC13301.1"/>
    </source>
</evidence>
<keyword evidence="3" id="KW-1185">Reference proteome</keyword>
<dbReference type="Gene3D" id="2.40.50.100">
    <property type="match status" value="1"/>
</dbReference>
<dbReference type="Pfam" id="PF25917">
    <property type="entry name" value="BSH_RND"/>
    <property type="match status" value="1"/>
</dbReference>
<comment type="caution">
    <text evidence="2">The sequence shown here is derived from an EMBL/GenBank/DDBJ whole genome shotgun (WGS) entry which is preliminary data.</text>
</comment>
<name>A0ABQ1KXD3_9BURK</name>
<accession>A0ABQ1KXD3</accession>
<dbReference type="PANTHER" id="PTHR30438">
    <property type="entry name" value="36 KDA ANTIGEN-RELATED"/>
    <property type="match status" value="1"/>
</dbReference>
<gene>
    <name evidence="2" type="ORF">GCM10011572_38370</name>
</gene>
<organism evidence="2 3">
    <name type="scientific">Pseudoduganella buxea</name>
    <dbReference type="NCBI Taxonomy" id="1949069"/>
    <lineage>
        <taxon>Bacteria</taxon>
        <taxon>Pseudomonadati</taxon>
        <taxon>Pseudomonadota</taxon>
        <taxon>Betaproteobacteria</taxon>
        <taxon>Burkholderiales</taxon>
        <taxon>Oxalobacteraceae</taxon>
        <taxon>Telluria group</taxon>
        <taxon>Pseudoduganella</taxon>
    </lineage>
</organism>
<protein>
    <submittedName>
        <fullName evidence="2">Hemolysin D</fullName>
    </submittedName>
</protein>
<evidence type="ECO:0000313" key="3">
    <source>
        <dbReference type="Proteomes" id="UP000622638"/>
    </source>
</evidence>